<dbReference type="PANTHER" id="PTHR43685:SF2">
    <property type="entry name" value="GLYCOSYLTRANSFERASE 2-LIKE DOMAIN-CONTAINING PROTEIN"/>
    <property type="match status" value="1"/>
</dbReference>
<dbReference type="AlphaFoldDB" id="A0A7W2I3N9"/>
<organism evidence="2 3">
    <name type="scientific">Corynebacterium haemomassiliense</name>
    <dbReference type="NCBI Taxonomy" id="2754726"/>
    <lineage>
        <taxon>Bacteria</taxon>
        <taxon>Bacillati</taxon>
        <taxon>Actinomycetota</taxon>
        <taxon>Actinomycetes</taxon>
        <taxon>Mycobacteriales</taxon>
        <taxon>Corynebacteriaceae</taxon>
        <taxon>Corynebacterium</taxon>
    </lineage>
</organism>
<gene>
    <name evidence="2" type="ORF">H0193_05060</name>
</gene>
<reference evidence="2 3" key="1">
    <citation type="submission" date="2020-07" db="EMBL/GenBank/DDBJ databases">
        <title>Draft genome and description of Corynebacterium haemomassiliense strain Marseile-Q3615 sp. nov.</title>
        <authorList>
            <person name="Boxberger M."/>
            <person name="La Scola B."/>
        </authorList>
    </citation>
    <scope>NUCLEOTIDE SEQUENCE [LARGE SCALE GENOMIC DNA]</scope>
    <source>
        <strain evidence="2 3">Marseille-Q3615</strain>
    </source>
</reference>
<sequence length="702" mass="78735">MIELLPSADFEPLRREIREHVRKPGVSVIIATADRPELLEVALRSIANQNVDPSLVEVIVVANGKDDSDESIFRDFRESCPDSLQASYIRNLEAGASRARNVGLRAATRRYVTFLDDDDYLEPDCLSEMLNAGTKDSIVITEMIDLKSDGTREASSSLNLRIKGLPREGVQVSDVPWVLGFNAAKLIPWQLVQGLSFKEDLNSGEDVAFFAEFLKLNHLEVVPVRTKKEAAYVRVLTKSSISRREQSFQFNVAERLAVIRRLQQLEDEGAQPRAIDSIRKAQIGFILRYLDQLHLPNEIDAVLDAVSAAAVRNFPWGSVPRPEPRCLVFSYCFPPFNDPSGNVVAKRILEKRSMVDVVSNDMSKIRNRDSGLFYTVRRWIDDHFLLDEPVSFSDWESISSWGVEASRCANGKSTTYEEMYSRALWPQSHVAAALYKIDHPDIFWTAEFSDPLALGVDGLPRLGPLSENNVTTVFENLTGPVEGKTLFELIEEVTLKLADAVVFTNSNQREVMLDRYNSTFKSQVIAKSTIEGQPIPPKEMYELGNNAAKTSPVRLNIGFFGSFYANRGIQGVLRAVEGLDAEMQSKLSLHLFTNSEVDLDQFDLGRTELRTYQPVPYADFLATANTMDILLVQDTEDLGAFTKNPFLPSKLSDYRGASARIWGICAKNSPLSSEVVDYRSNINCQREMVDALHEMIDDHTLG</sequence>
<evidence type="ECO:0000313" key="3">
    <source>
        <dbReference type="Proteomes" id="UP000523682"/>
    </source>
</evidence>
<keyword evidence="3" id="KW-1185">Reference proteome</keyword>
<dbReference type="Proteomes" id="UP000523682">
    <property type="component" value="Unassembled WGS sequence"/>
</dbReference>
<evidence type="ECO:0000313" key="2">
    <source>
        <dbReference type="EMBL" id="MBA5244190.1"/>
    </source>
</evidence>
<proteinExistence type="predicted"/>
<dbReference type="Pfam" id="PF00535">
    <property type="entry name" value="Glycos_transf_2"/>
    <property type="match status" value="1"/>
</dbReference>
<dbReference type="InterPro" id="IPR001173">
    <property type="entry name" value="Glyco_trans_2-like"/>
</dbReference>
<accession>A0A7W2I3N9</accession>
<dbReference type="SUPFAM" id="SSF53448">
    <property type="entry name" value="Nucleotide-diphospho-sugar transferases"/>
    <property type="match status" value="1"/>
</dbReference>
<protein>
    <submittedName>
        <fullName evidence="2">Glycosyltransferase</fullName>
    </submittedName>
</protein>
<evidence type="ECO:0000259" key="1">
    <source>
        <dbReference type="Pfam" id="PF00535"/>
    </source>
</evidence>
<dbReference type="EMBL" id="JACDTZ010000001">
    <property type="protein sequence ID" value="MBA5244190.1"/>
    <property type="molecule type" value="Genomic_DNA"/>
</dbReference>
<dbReference type="GO" id="GO:0016740">
    <property type="term" value="F:transferase activity"/>
    <property type="evidence" value="ECO:0007669"/>
    <property type="project" value="UniProtKB-KW"/>
</dbReference>
<dbReference type="CDD" id="cd00761">
    <property type="entry name" value="Glyco_tranf_GTA_type"/>
    <property type="match status" value="1"/>
</dbReference>
<comment type="caution">
    <text evidence="2">The sequence shown here is derived from an EMBL/GenBank/DDBJ whole genome shotgun (WGS) entry which is preliminary data.</text>
</comment>
<dbReference type="RefSeq" id="WP_181888843.1">
    <property type="nucleotide sequence ID" value="NZ_JACDTZ010000001.1"/>
</dbReference>
<feature type="domain" description="Glycosyltransferase 2-like" evidence="1">
    <location>
        <begin position="27"/>
        <end position="151"/>
    </location>
</feature>
<dbReference type="InterPro" id="IPR050834">
    <property type="entry name" value="Glycosyltransf_2"/>
</dbReference>
<name>A0A7W2I3N9_9CORY</name>
<keyword evidence="2" id="KW-0808">Transferase</keyword>
<dbReference type="InterPro" id="IPR029044">
    <property type="entry name" value="Nucleotide-diphossugar_trans"/>
</dbReference>
<dbReference type="Gene3D" id="3.90.550.10">
    <property type="entry name" value="Spore Coat Polysaccharide Biosynthesis Protein SpsA, Chain A"/>
    <property type="match status" value="1"/>
</dbReference>
<dbReference type="PANTHER" id="PTHR43685">
    <property type="entry name" value="GLYCOSYLTRANSFERASE"/>
    <property type="match status" value="1"/>
</dbReference>